<gene>
    <name evidence="3" type="ORF">E6W39_28215</name>
</gene>
<organism evidence="3 4">
    <name type="scientific">Kitasatospora acidiphila</name>
    <dbReference type="NCBI Taxonomy" id="2567942"/>
    <lineage>
        <taxon>Bacteria</taxon>
        <taxon>Bacillati</taxon>
        <taxon>Actinomycetota</taxon>
        <taxon>Actinomycetes</taxon>
        <taxon>Kitasatosporales</taxon>
        <taxon>Streptomycetaceae</taxon>
        <taxon>Kitasatospora</taxon>
    </lineage>
</organism>
<accession>A0A540W8R6</accession>
<keyword evidence="1" id="KW-0723">Serine/threonine-protein kinase</keyword>
<protein>
    <submittedName>
        <fullName evidence="3">ATP-binding protein</fullName>
    </submittedName>
</protein>
<feature type="domain" description="Histidine kinase/HSP90-like ATPase" evidence="2">
    <location>
        <begin position="28"/>
        <end position="138"/>
    </location>
</feature>
<dbReference type="EMBL" id="VIGB01000003">
    <property type="protein sequence ID" value="TQF05410.1"/>
    <property type="molecule type" value="Genomic_DNA"/>
</dbReference>
<keyword evidence="3" id="KW-0067">ATP-binding</keyword>
<dbReference type="CDD" id="cd16936">
    <property type="entry name" value="HATPase_RsbW-like"/>
    <property type="match status" value="1"/>
</dbReference>
<dbReference type="InterPro" id="IPR050267">
    <property type="entry name" value="Anti-sigma-factor_SerPK"/>
</dbReference>
<dbReference type="SUPFAM" id="SSF55874">
    <property type="entry name" value="ATPase domain of HSP90 chaperone/DNA topoisomerase II/histidine kinase"/>
    <property type="match status" value="1"/>
</dbReference>
<evidence type="ECO:0000313" key="4">
    <source>
        <dbReference type="Proteomes" id="UP000319103"/>
    </source>
</evidence>
<dbReference type="RefSeq" id="WP_141635888.1">
    <property type="nucleotide sequence ID" value="NZ_VIGB01000003.1"/>
</dbReference>
<evidence type="ECO:0000256" key="1">
    <source>
        <dbReference type="ARBA" id="ARBA00022527"/>
    </source>
</evidence>
<keyword evidence="1" id="KW-0418">Kinase</keyword>
<dbReference type="InterPro" id="IPR036890">
    <property type="entry name" value="HATPase_C_sf"/>
</dbReference>
<dbReference type="Pfam" id="PF13581">
    <property type="entry name" value="HATPase_c_2"/>
    <property type="match status" value="1"/>
</dbReference>
<dbReference type="GO" id="GO:0004674">
    <property type="term" value="F:protein serine/threonine kinase activity"/>
    <property type="evidence" value="ECO:0007669"/>
    <property type="project" value="UniProtKB-KW"/>
</dbReference>
<dbReference type="PANTHER" id="PTHR35526:SF3">
    <property type="entry name" value="ANTI-SIGMA-F FACTOR RSBW"/>
    <property type="match status" value="1"/>
</dbReference>
<evidence type="ECO:0000259" key="2">
    <source>
        <dbReference type="Pfam" id="PF13581"/>
    </source>
</evidence>
<name>A0A540W8R6_9ACTN</name>
<keyword evidence="3" id="KW-0547">Nucleotide-binding</keyword>
<evidence type="ECO:0000313" key="3">
    <source>
        <dbReference type="EMBL" id="TQF05410.1"/>
    </source>
</evidence>
<dbReference type="InterPro" id="IPR003594">
    <property type="entry name" value="HATPase_dom"/>
</dbReference>
<comment type="caution">
    <text evidence="3">The sequence shown here is derived from an EMBL/GenBank/DDBJ whole genome shotgun (WGS) entry which is preliminary data.</text>
</comment>
<keyword evidence="4" id="KW-1185">Reference proteome</keyword>
<dbReference type="Gene3D" id="3.30.565.10">
    <property type="entry name" value="Histidine kinase-like ATPase, C-terminal domain"/>
    <property type="match status" value="1"/>
</dbReference>
<dbReference type="PANTHER" id="PTHR35526">
    <property type="entry name" value="ANTI-SIGMA-F FACTOR RSBW-RELATED"/>
    <property type="match status" value="1"/>
</dbReference>
<keyword evidence="1" id="KW-0808">Transferase</keyword>
<dbReference type="OrthoDB" id="3867457at2"/>
<dbReference type="Proteomes" id="UP000319103">
    <property type="component" value="Unassembled WGS sequence"/>
</dbReference>
<dbReference type="GO" id="GO:0005524">
    <property type="term" value="F:ATP binding"/>
    <property type="evidence" value="ECO:0007669"/>
    <property type="project" value="UniProtKB-KW"/>
</dbReference>
<proteinExistence type="predicted"/>
<dbReference type="AlphaFoldDB" id="A0A540W8R6"/>
<reference evidence="3 4" key="1">
    <citation type="submission" date="2019-06" db="EMBL/GenBank/DDBJ databases">
        <title>Description of Kitasatospora acidophila sp. nov. isolated from pine grove soil, and reclassification of Streptomyces novaecaesareae to Kitasatospora novaeceasareae comb. nov.</title>
        <authorList>
            <person name="Kim M.J."/>
        </authorList>
    </citation>
    <scope>NUCLEOTIDE SEQUENCE [LARGE SCALE GENOMIC DNA]</scope>
    <source>
        <strain evidence="3 4">MMS16-CNU292</strain>
    </source>
</reference>
<sequence>MITARAEVEQDDPSDSTAELWLPKSELSAPRARATLVQLLERVDGGERFMEAGSIVLAELTANASAHGTRRGDRFIVRLRVNAVRLRIEVHDRSTKEPVMRAMAPMAENGRGMHLVSSLSQSWGCHLRTPGVGKAVWAVVLPAQGSS</sequence>